<keyword evidence="2" id="KW-1185">Reference proteome</keyword>
<dbReference type="EMBL" id="JAWDGP010003469">
    <property type="protein sequence ID" value="KAK3774006.1"/>
    <property type="molecule type" value="Genomic_DNA"/>
</dbReference>
<dbReference type="AlphaFoldDB" id="A0AAE0ZS43"/>
<evidence type="ECO:0000313" key="2">
    <source>
        <dbReference type="Proteomes" id="UP001283361"/>
    </source>
</evidence>
<organism evidence="1 2">
    <name type="scientific">Elysia crispata</name>
    <name type="common">lettuce slug</name>
    <dbReference type="NCBI Taxonomy" id="231223"/>
    <lineage>
        <taxon>Eukaryota</taxon>
        <taxon>Metazoa</taxon>
        <taxon>Spiralia</taxon>
        <taxon>Lophotrochozoa</taxon>
        <taxon>Mollusca</taxon>
        <taxon>Gastropoda</taxon>
        <taxon>Heterobranchia</taxon>
        <taxon>Euthyneura</taxon>
        <taxon>Panpulmonata</taxon>
        <taxon>Sacoglossa</taxon>
        <taxon>Placobranchoidea</taxon>
        <taxon>Plakobranchidae</taxon>
        <taxon>Elysia</taxon>
    </lineage>
</organism>
<name>A0AAE0ZS43_9GAST</name>
<proteinExistence type="predicted"/>
<sequence>MSSLIPKLSSHTDPLRKQLHKDVACRCTETHDQVFQTVKNLVHKEMTLSYYAYDPHAATVLDVDSSLTRIGAFLFEDGKPTTFTRKSMADKESSCAIQYKAGKINGLRRLFVKNTGADSGNDDVEEDAIVEGGIRVNQRDKSPVPTLERQNSIASTSTIPSGGIVHTQATTPGVSKRFEAFRPHLYAIVTGNVRSLTNEVDEISSSTRYLSKYREAGIVCITETWLCDSCPDSCVNRDGLSVFRSDLTPDSGKTRGGGVCAYINSKWCNNNNIHVADRTCTPYTEVLSLRIRHYYLSREFPKINLYEV</sequence>
<dbReference type="SUPFAM" id="SSF56672">
    <property type="entry name" value="DNA/RNA polymerases"/>
    <property type="match status" value="1"/>
</dbReference>
<reference evidence="1" key="1">
    <citation type="journal article" date="2023" name="G3 (Bethesda)">
        <title>A reference genome for the long-term kleptoplast-retaining sea slug Elysia crispata morphotype clarki.</title>
        <authorList>
            <person name="Eastman K.E."/>
            <person name="Pendleton A.L."/>
            <person name="Shaikh M.A."/>
            <person name="Suttiyut T."/>
            <person name="Ogas R."/>
            <person name="Tomko P."/>
            <person name="Gavelis G."/>
            <person name="Widhalm J.R."/>
            <person name="Wisecaver J.H."/>
        </authorList>
    </citation>
    <scope>NUCLEOTIDE SEQUENCE</scope>
    <source>
        <strain evidence="1">ECLA1</strain>
    </source>
</reference>
<dbReference type="InterPro" id="IPR043502">
    <property type="entry name" value="DNA/RNA_pol_sf"/>
</dbReference>
<comment type="caution">
    <text evidence="1">The sequence shown here is derived from an EMBL/GenBank/DDBJ whole genome shotgun (WGS) entry which is preliminary data.</text>
</comment>
<dbReference type="Gene3D" id="3.60.10.10">
    <property type="entry name" value="Endonuclease/exonuclease/phosphatase"/>
    <property type="match status" value="1"/>
</dbReference>
<dbReference type="Proteomes" id="UP001283361">
    <property type="component" value="Unassembled WGS sequence"/>
</dbReference>
<gene>
    <name evidence="1" type="ORF">RRG08_030088</name>
</gene>
<protein>
    <submittedName>
        <fullName evidence="1">Uncharacterized protein</fullName>
    </submittedName>
</protein>
<evidence type="ECO:0000313" key="1">
    <source>
        <dbReference type="EMBL" id="KAK3774006.1"/>
    </source>
</evidence>
<accession>A0AAE0ZS43</accession>
<dbReference type="InterPro" id="IPR036691">
    <property type="entry name" value="Endo/exonu/phosph_ase_sf"/>
</dbReference>